<dbReference type="InterPro" id="IPR002525">
    <property type="entry name" value="Transp_IS110-like_N"/>
</dbReference>
<feature type="domain" description="Transposase IS116/IS110/IS902 C-terminal" evidence="2">
    <location>
        <begin position="171"/>
        <end position="218"/>
    </location>
</feature>
<dbReference type="Pfam" id="PF01548">
    <property type="entry name" value="DEDD_Tnp_IS110"/>
    <property type="match status" value="1"/>
</dbReference>
<dbReference type="InterPro" id="IPR003346">
    <property type="entry name" value="Transposase_20"/>
</dbReference>
<dbReference type="EMBL" id="BARS01012434">
    <property type="protein sequence ID" value="GAF99182.1"/>
    <property type="molecule type" value="Genomic_DNA"/>
</dbReference>
<dbReference type="Pfam" id="PF02371">
    <property type="entry name" value="Transposase_20"/>
    <property type="match status" value="1"/>
</dbReference>
<evidence type="ECO:0000259" key="2">
    <source>
        <dbReference type="Pfam" id="PF02371"/>
    </source>
</evidence>
<dbReference type="GO" id="GO:0004803">
    <property type="term" value="F:transposase activity"/>
    <property type="evidence" value="ECO:0007669"/>
    <property type="project" value="InterPro"/>
</dbReference>
<dbReference type="GO" id="GO:0003677">
    <property type="term" value="F:DNA binding"/>
    <property type="evidence" value="ECO:0007669"/>
    <property type="project" value="InterPro"/>
</dbReference>
<dbReference type="AlphaFoldDB" id="X0UFK2"/>
<comment type="caution">
    <text evidence="3">The sequence shown here is derived from an EMBL/GenBank/DDBJ whole genome shotgun (WGS) entry which is preliminary data.</text>
</comment>
<feature type="non-terminal residue" evidence="3">
    <location>
        <position position="218"/>
    </location>
</feature>
<dbReference type="GO" id="GO:0006313">
    <property type="term" value="P:DNA transposition"/>
    <property type="evidence" value="ECO:0007669"/>
    <property type="project" value="InterPro"/>
</dbReference>
<protein>
    <submittedName>
        <fullName evidence="3">Uncharacterized protein</fullName>
    </submittedName>
</protein>
<name>X0UFK2_9ZZZZ</name>
<accession>X0UFK2</accession>
<reference evidence="3" key="1">
    <citation type="journal article" date="2014" name="Front. Microbiol.">
        <title>High frequency of phylogenetically diverse reductive dehalogenase-homologous genes in deep subseafloor sedimentary metagenomes.</title>
        <authorList>
            <person name="Kawai M."/>
            <person name="Futagami T."/>
            <person name="Toyoda A."/>
            <person name="Takaki Y."/>
            <person name="Nishi S."/>
            <person name="Hori S."/>
            <person name="Arai W."/>
            <person name="Tsubouchi T."/>
            <person name="Morono Y."/>
            <person name="Uchiyama I."/>
            <person name="Ito T."/>
            <person name="Fujiyama A."/>
            <person name="Inagaki F."/>
            <person name="Takami H."/>
        </authorList>
    </citation>
    <scope>NUCLEOTIDE SEQUENCE</scope>
    <source>
        <strain evidence="3">Expedition CK06-06</strain>
    </source>
</reference>
<dbReference type="PANTHER" id="PTHR33055">
    <property type="entry name" value="TRANSPOSASE FOR INSERTION SEQUENCE ELEMENT IS1111A"/>
    <property type="match status" value="1"/>
</dbReference>
<evidence type="ECO:0000259" key="1">
    <source>
        <dbReference type="Pfam" id="PF01548"/>
    </source>
</evidence>
<gene>
    <name evidence="3" type="ORF">S01H1_22145</name>
</gene>
<proteinExistence type="predicted"/>
<feature type="domain" description="Transposase IS110-like N-terminal" evidence="1">
    <location>
        <begin position="6"/>
        <end position="97"/>
    </location>
</feature>
<evidence type="ECO:0000313" key="3">
    <source>
        <dbReference type="EMBL" id="GAF99182.1"/>
    </source>
</evidence>
<organism evidence="3">
    <name type="scientific">marine sediment metagenome</name>
    <dbReference type="NCBI Taxonomy" id="412755"/>
    <lineage>
        <taxon>unclassified sequences</taxon>
        <taxon>metagenomes</taxon>
        <taxon>ecological metagenomes</taxon>
    </lineage>
</organism>
<sequence length="218" mass="24764">MEASFGWGWLSDLMEEVGLQVRLSNCYKVEQMRKARGEVKTNDKDAALLAPLPMEASAWWEVWRAPAEVRDRREWMRHRMDLVSVQTQTKCRVHAIFHRHGIFHDFSDLFGRGGRKFLQALCEGRDPQSAYLRGGALEALRGDVVLLLHLRQELVRIAARLRKELECTAEARRLMSVPGFGLILAHVVLAEVGDLRRFASAKALASYSLLAPRARDTG</sequence>
<dbReference type="InterPro" id="IPR047650">
    <property type="entry name" value="Transpos_IS110"/>
</dbReference>